<keyword evidence="1" id="KW-0472">Membrane</keyword>
<accession>A0A096FNT1</accession>
<dbReference type="AlphaFoldDB" id="A0A096FNT1"/>
<feature type="transmembrane region" description="Helical" evidence="1">
    <location>
        <begin position="227"/>
        <end position="253"/>
    </location>
</feature>
<organism evidence="3 4">
    <name type="scientific">Comamonas testosteroni</name>
    <name type="common">Pseudomonas testosteroni</name>
    <dbReference type="NCBI Taxonomy" id="285"/>
    <lineage>
        <taxon>Bacteria</taxon>
        <taxon>Pseudomonadati</taxon>
        <taxon>Pseudomonadota</taxon>
        <taxon>Betaproteobacteria</taxon>
        <taxon>Burkholderiales</taxon>
        <taxon>Comamonadaceae</taxon>
        <taxon>Comamonas</taxon>
    </lineage>
</organism>
<protein>
    <recommendedName>
        <fullName evidence="2">DUF6708 domain-containing protein</fullName>
    </recommendedName>
</protein>
<dbReference type="Proteomes" id="UP000029553">
    <property type="component" value="Unassembled WGS sequence"/>
</dbReference>
<comment type="caution">
    <text evidence="3">The sequence shown here is derived from an EMBL/GenBank/DDBJ whole genome shotgun (WGS) entry which is preliminary data.</text>
</comment>
<feature type="transmembrane region" description="Helical" evidence="1">
    <location>
        <begin position="58"/>
        <end position="78"/>
    </location>
</feature>
<evidence type="ECO:0000313" key="3">
    <source>
        <dbReference type="EMBL" id="KGH31433.1"/>
    </source>
</evidence>
<keyword evidence="1" id="KW-1133">Transmembrane helix</keyword>
<dbReference type="EMBL" id="AWOR01000021">
    <property type="protein sequence ID" value="KGH31433.1"/>
    <property type="molecule type" value="Genomic_DNA"/>
</dbReference>
<evidence type="ECO:0000256" key="1">
    <source>
        <dbReference type="SAM" id="Phobius"/>
    </source>
</evidence>
<evidence type="ECO:0000259" key="2">
    <source>
        <dbReference type="Pfam" id="PF20455"/>
    </source>
</evidence>
<gene>
    <name evidence="3" type="ORF">P353_05325</name>
</gene>
<dbReference type="Pfam" id="PF20455">
    <property type="entry name" value="DUF6708"/>
    <property type="match status" value="1"/>
</dbReference>
<sequence>MRPASGSIYGGRFSMSWWATTVLPFVFVFFSVVEYISYRHDSSVNGYSAGAIAHYLENWYYPVGISAVFLIFCFWLFIPWRTQLPVIFNRRTRKVTYLARGKIASQSWDCLEAYIKDVTSFAAGGAPINEGVLTLAIPYAEHDHQQSDDRLRIGISATKDADEAFFNRGIYGAAMIWEYIRLYMREGMIALPPSSALSNYRATSVRECFSLWSPFKMFRSRSWWKRLLAPFLFPVAAPVLWLITVGDLLYMGLDRILPRRKWPQELIDACDGIWDGRI</sequence>
<feature type="transmembrane region" description="Helical" evidence="1">
    <location>
        <begin position="16"/>
        <end position="38"/>
    </location>
</feature>
<reference evidence="3 4" key="1">
    <citation type="submission" date="2013-09" db="EMBL/GenBank/DDBJ databases">
        <title>High correlation between genotypes and phenotypes of environmental bacteria Comamonas testosteroni strains.</title>
        <authorList>
            <person name="Liu L."/>
            <person name="Zhu W."/>
            <person name="Xia X."/>
            <person name="Xu B."/>
            <person name="Luo M."/>
            <person name="Wang G."/>
        </authorList>
    </citation>
    <scope>NUCLEOTIDE SEQUENCE [LARGE SCALE GENOMIC DNA]</scope>
    <source>
        <strain evidence="3 4">JL40</strain>
    </source>
</reference>
<dbReference type="InterPro" id="IPR046554">
    <property type="entry name" value="DUF6708"/>
</dbReference>
<evidence type="ECO:0000313" key="4">
    <source>
        <dbReference type="Proteomes" id="UP000029553"/>
    </source>
</evidence>
<name>A0A096FNT1_COMTE</name>
<keyword evidence="1" id="KW-0812">Transmembrane</keyword>
<proteinExistence type="predicted"/>
<dbReference type="RefSeq" id="WP_034366244.1">
    <property type="nucleotide sequence ID" value="NZ_AWOR01000021.1"/>
</dbReference>
<feature type="domain" description="DUF6708" evidence="2">
    <location>
        <begin position="67"/>
        <end position="267"/>
    </location>
</feature>